<comment type="caution">
    <text evidence="2">The sequence shown here is derived from an EMBL/GenBank/DDBJ whole genome shotgun (WGS) entry which is preliminary data.</text>
</comment>
<organism evidence="2 3">
    <name type="scientific">Rhizoclosmatium globosum</name>
    <dbReference type="NCBI Taxonomy" id="329046"/>
    <lineage>
        <taxon>Eukaryota</taxon>
        <taxon>Fungi</taxon>
        <taxon>Fungi incertae sedis</taxon>
        <taxon>Chytridiomycota</taxon>
        <taxon>Chytridiomycota incertae sedis</taxon>
        <taxon>Chytridiomycetes</taxon>
        <taxon>Chytridiales</taxon>
        <taxon>Chytriomycetaceae</taxon>
        <taxon>Rhizoclosmatium</taxon>
    </lineage>
</organism>
<gene>
    <name evidence="2" type="ORF">BCR33DRAFT_531849</name>
</gene>
<accession>A0A1Y2CU41</accession>
<reference evidence="2 3" key="1">
    <citation type="submission" date="2016-07" db="EMBL/GenBank/DDBJ databases">
        <title>Pervasive Adenine N6-methylation of Active Genes in Fungi.</title>
        <authorList>
            <consortium name="DOE Joint Genome Institute"/>
            <person name="Mondo S.J."/>
            <person name="Dannebaum R.O."/>
            <person name="Kuo R.C."/>
            <person name="Labutti K."/>
            <person name="Haridas S."/>
            <person name="Kuo A."/>
            <person name="Salamov A."/>
            <person name="Ahrendt S.R."/>
            <person name="Lipzen A."/>
            <person name="Sullivan W."/>
            <person name="Andreopoulos W.B."/>
            <person name="Clum A."/>
            <person name="Lindquist E."/>
            <person name="Daum C."/>
            <person name="Ramamoorthy G.K."/>
            <person name="Gryganskyi A."/>
            <person name="Culley D."/>
            <person name="Magnuson J.K."/>
            <person name="James T.Y."/>
            <person name="O'Malley M.A."/>
            <person name="Stajich J.E."/>
            <person name="Spatafora J.W."/>
            <person name="Visel A."/>
            <person name="Grigoriev I.V."/>
        </authorList>
    </citation>
    <scope>NUCLEOTIDE SEQUENCE [LARGE SCALE GENOMIC DNA]</scope>
    <source>
        <strain evidence="2 3">JEL800</strain>
    </source>
</reference>
<dbReference type="EMBL" id="MCGO01000007">
    <property type="protein sequence ID" value="ORY50551.1"/>
    <property type="molecule type" value="Genomic_DNA"/>
</dbReference>
<sequence length="345" mass="35483">MTTLTTQSTLTTSTTDTTVTTQTTHMTDTTARTETTTTTGTSYTTATTTTGALGPTATTGTTQTTGTSATSGTTITTGTKTTQTTVTSSTTTTITKTQTINSLTTATTTSKPSFSVTASSISTSASNNATTSTEISSTTSSSSASFTLLTPTTSTSFSSLLAPASSLSSTPLVTTTTLPISIPSVFSADDIANQMAAGAIPPYNPLLPIDAAAAQRVVDSTTALLKNALYKVDPLSLTQSLGLMIGSLYPSQTFSFAAVPLNASTPFGQNGAVYVFSFSQYSINNVVTSSSRQGILTTYNASALQLFLPLEVAIDSEWVSMQLLSNNSNVVISINTAHTSLVRHI</sequence>
<evidence type="ECO:0000313" key="3">
    <source>
        <dbReference type="Proteomes" id="UP000193642"/>
    </source>
</evidence>
<feature type="region of interest" description="Disordered" evidence="1">
    <location>
        <begin position="119"/>
        <end position="138"/>
    </location>
</feature>
<dbReference type="AlphaFoldDB" id="A0A1Y2CU41"/>
<evidence type="ECO:0000256" key="1">
    <source>
        <dbReference type="SAM" id="MobiDB-lite"/>
    </source>
</evidence>
<keyword evidence="3" id="KW-1185">Reference proteome</keyword>
<dbReference type="Proteomes" id="UP000193642">
    <property type="component" value="Unassembled WGS sequence"/>
</dbReference>
<feature type="region of interest" description="Disordered" evidence="1">
    <location>
        <begin position="15"/>
        <end position="82"/>
    </location>
</feature>
<protein>
    <submittedName>
        <fullName evidence="2">Uncharacterized protein</fullName>
    </submittedName>
</protein>
<name>A0A1Y2CU41_9FUNG</name>
<evidence type="ECO:0000313" key="2">
    <source>
        <dbReference type="EMBL" id="ORY50551.1"/>
    </source>
</evidence>
<proteinExistence type="predicted"/>